<dbReference type="OMA" id="YTYFKVI"/>
<dbReference type="AlphaFoldDB" id="A0A1G4MIW6"/>
<evidence type="ECO:0000256" key="6">
    <source>
        <dbReference type="ARBA" id="ARBA00023139"/>
    </source>
</evidence>
<evidence type="ECO:0000256" key="8">
    <source>
        <dbReference type="ARBA" id="ARBA00023315"/>
    </source>
</evidence>
<name>A0A1G4MIW6_LACFM</name>
<comment type="domain">
    <text evidence="10">The DHHC domain is required for palmitoyltransferase activity.</text>
</comment>
<evidence type="ECO:0000256" key="9">
    <source>
        <dbReference type="ARBA" id="ARBA00048048"/>
    </source>
</evidence>
<gene>
    <name evidence="12" type="ORF">LAFE_0G18734G</name>
</gene>
<keyword evidence="13" id="KW-1185">Reference proteome</keyword>
<reference evidence="12 13" key="1">
    <citation type="submission" date="2016-03" db="EMBL/GenBank/DDBJ databases">
        <authorList>
            <person name="Devillers H."/>
        </authorList>
    </citation>
    <scope>NUCLEOTIDE SEQUENCE [LARGE SCALE GENOMIC DNA]</scope>
    <source>
        <strain evidence="12">CBS 6772</strain>
    </source>
</reference>
<evidence type="ECO:0000256" key="2">
    <source>
        <dbReference type="ARBA" id="ARBA00022679"/>
    </source>
</evidence>
<keyword evidence="3 10" id="KW-0812">Transmembrane</keyword>
<dbReference type="GO" id="GO:0016020">
    <property type="term" value="C:membrane"/>
    <property type="evidence" value="ECO:0007669"/>
    <property type="project" value="UniProtKB-SubCell"/>
</dbReference>
<comment type="catalytic activity">
    <reaction evidence="9 10">
        <text>L-cysteinyl-[protein] + hexadecanoyl-CoA = S-hexadecanoyl-L-cysteinyl-[protein] + CoA</text>
        <dbReference type="Rhea" id="RHEA:36683"/>
        <dbReference type="Rhea" id="RHEA-COMP:10131"/>
        <dbReference type="Rhea" id="RHEA-COMP:11032"/>
        <dbReference type="ChEBI" id="CHEBI:29950"/>
        <dbReference type="ChEBI" id="CHEBI:57287"/>
        <dbReference type="ChEBI" id="CHEBI:57379"/>
        <dbReference type="ChEBI" id="CHEBI:74151"/>
        <dbReference type="EC" id="2.3.1.225"/>
    </reaction>
</comment>
<evidence type="ECO:0000256" key="3">
    <source>
        <dbReference type="ARBA" id="ARBA00022692"/>
    </source>
</evidence>
<protein>
    <recommendedName>
        <fullName evidence="10">Palmitoyltransferase</fullName>
        <ecNumber evidence="10">2.3.1.225</ecNumber>
    </recommendedName>
</protein>
<dbReference type="PROSITE" id="PS50216">
    <property type="entry name" value="DHHC"/>
    <property type="match status" value="1"/>
</dbReference>
<dbReference type="InterPro" id="IPR039859">
    <property type="entry name" value="PFA4/ZDH16/20/ERF2-like"/>
</dbReference>
<proteinExistence type="inferred from homology"/>
<evidence type="ECO:0000313" key="12">
    <source>
        <dbReference type="EMBL" id="SCW03811.1"/>
    </source>
</evidence>
<sequence length="329" mass="38347">MSGCSTITTLFPRCLTSFLFAYTGIVTILSVDVVPSELIALVVLGLIVLCLYTYAKVIYSGAGSPLDFPELRINDIQAAEDGIELPPRFLSQRSFTLKHNGRFRFCRTCRVWKPDRCHHCSACNKCFLKMDHHCPWFPVCIGFNNQKYFMQFLIYTTFYAIMIFYLSGSQILNWIKEKQYERETINLPLLVVWLLSVVISISLIAFTSYTGYMLTRNQTTIEMYEHTYKRDQLEVYNDSRRIENESSENIFDLGSRIANWECVMGRSWLELLLPMPRKAQVQSRHTLEEKGLFFKVNNDVYQAINTSRDLQEQLMRRLTPRSSSEANRF</sequence>
<keyword evidence="5 10" id="KW-0472">Membrane</keyword>
<keyword evidence="7" id="KW-0449">Lipoprotein</keyword>
<evidence type="ECO:0000256" key="5">
    <source>
        <dbReference type="ARBA" id="ARBA00023136"/>
    </source>
</evidence>
<keyword evidence="2 10" id="KW-0808">Transferase</keyword>
<dbReference type="Proteomes" id="UP000190831">
    <property type="component" value="Chromosome G"/>
</dbReference>
<feature type="transmembrane region" description="Helical" evidence="10">
    <location>
        <begin position="152"/>
        <end position="175"/>
    </location>
</feature>
<evidence type="ECO:0000256" key="7">
    <source>
        <dbReference type="ARBA" id="ARBA00023288"/>
    </source>
</evidence>
<feature type="transmembrane region" description="Helical" evidence="10">
    <location>
        <begin position="12"/>
        <end position="31"/>
    </location>
</feature>
<evidence type="ECO:0000313" key="13">
    <source>
        <dbReference type="Proteomes" id="UP000190831"/>
    </source>
</evidence>
<dbReference type="PANTHER" id="PTHR12246">
    <property type="entry name" value="PALMITOYLTRANSFERASE ZDHHC16"/>
    <property type="match status" value="1"/>
</dbReference>
<comment type="subcellular location">
    <subcellularLocation>
        <location evidence="1">Membrane</location>
        <topology evidence="1">Multi-pass membrane protein</topology>
    </subcellularLocation>
</comment>
<evidence type="ECO:0000256" key="10">
    <source>
        <dbReference type="RuleBase" id="RU079119"/>
    </source>
</evidence>
<feature type="transmembrane region" description="Helical" evidence="10">
    <location>
        <begin position="187"/>
        <end position="206"/>
    </location>
</feature>
<evidence type="ECO:0000259" key="11">
    <source>
        <dbReference type="Pfam" id="PF01529"/>
    </source>
</evidence>
<keyword evidence="4 10" id="KW-1133">Transmembrane helix</keyword>
<feature type="domain" description="Palmitoyltransferase DHHC" evidence="11">
    <location>
        <begin position="101"/>
        <end position="225"/>
    </location>
</feature>
<dbReference type="EC" id="2.3.1.225" evidence="10"/>
<keyword evidence="8 10" id="KW-0012">Acyltransferase</keyword>
<dbReference type="OrthoDB" id="302728at2759"/>
<organism evidence="12 13">
    <name type="scientific">Lachancea fermentati</name>
    <name type="common">Zygosaccharomyces fermentati</name>
    <dbReference type="NCBI Taxonomy" id="4955"/>
    <lineage>
        <taxon>Eukaryota</taxon>
        <taxon>Fungi</taxon>
        <taxon>Dikarya</taxon>
        <taxon>Ascomycota</taxon>
        <taxon>Saccharomycotina</taxon>
        <taxon>Saccharomycetes</taxon>
        <taxon>Saccharomycetales</taxon>
        <taxon>Saccharomycetaceae</taxon>
        <taxon>Lachancea</taxon>
    </lineage>
</organism>
<dbReference type="STRING" id="4955.A0A1G4MIW6"/>
<comment type="similarity">
    <text evidence="10">Belongs to the DHHC palmitoyltransferase family.</text>
</comment>
<dbReference type="InterPro" id="IPR001594">
    <property type="entry name" value="Palmitoyltrfase_DHHC"/>
</dbReference>
<evidence type="ECO:0000256" key="1">
    <source>
        <dbReference type="ARBA" id="ARBA00004141"/>
    </source>
</evidence>
<evidence type="ECO:0000256" key="4">
    <source>
        <dbReference type="ARBA" id="ARBA00022989"/>
    </source>
</evidence>
<feature type="transmembrane region" description="Helical" evidence="10">
    <location>
        <begin position="37"/>
        <end position="55"/>
    </location>
</feature>
<dbReference type="Pfam" id="PF01529">
    <property type="entry name" value="DHHC"/>
    <property type="match status" value="1"/>
</dbReference>
<dbReference type="EMBL" id="LT598486">
    <property type="protein sequence ID" value="SCW03811.1"/>
    <property type="molecule type" value="Genomic_DNA"/>
</dbReference>
<accession>A0A1G4MIW6</accession>
<keyword evidence="6" id="KW-0564">Palmitate</keyword>
<dbReference type="GO" id="GO:0019706">
    <property type="term" value="F:protein-cysteine S-palmitoyltransferase activity"/>
    <property type="evidence" value="ECO:0007669"/>
    <property type="project" value="UniProtKB-EC"/>
</dbReference>